<accession>A0AB39RXK0</accession>
<proteinExistence type="predicted"/>
<protein>
    <recommendedName>
        <fullName evidence="2">TetR family transcriptional regulator</fullName>
    </recommendedName>
</protein>
<dbReference type="RefSeq" id="WP_369250845.1">
    <property type="nucleotide sequence ID" value="NZ_CP163443.1"/>
</dbReference>
<name>A0AB39RXK0_9ACTN</name>
<reference evidence="1" key="1">
    <citation type="submission" date="2024-07" db="EMBL/GenBank/DDBJ databases">
        <authorList>
            <person name="Yu S.T."/>
        </authorList>
    </citation>
    <scope>NUCLEOTIDE SEQUENCE</scope>
    <source>
        <strain evidence="1">R41</strain>
    </source>
</reference>
<gene>
    <name evidence="1" type="ORF">AB5J53_42040</name>
</gene>
<dbReference type="AlphaFoldDB" id="A0AB39RXK0"/>
<evidence type="ECO:0008006" key="2">
    <source>
        <dbReference type="Google" id="ProtNLM"/>
    </source>
</evidence>
<sequence length="41" mass="4234">MERGSGRAALRAVLDIIAERLLVEDLTNGLPTGIRAAVTGG</sequence>
<evidence type="ECO:0000313" key="1">
    <source>
        <dbReference type="EMBL" id="XDQ57784.1"/>
    </source>
</evidence>
<organism evidence="1">
    <name type="scientific">Streptomyces sp. R41</name>
    <dbReference type="NCBI Taxonomy" id="3238632"/>
    <lineage>
        <taxon>Bacteria</taxon>
        <taxon>Bacillati</taxon>
        <taxon>Actinomycetota</taxon>
        <taxon>Actinomycetes</taxon>
        <taxon>Kitasatosporales</taxon>
        <taxon>Streptomycetaceae</taxon>
        <taxon>Streptomyces</taxon>
    </lineage>
</organism>
<dbReference type="EMBL" id="CP163443">
    <property type="protein sequence ID" value="XDQ57784.1"/>
    <property type="molecule type" value="Genomic_DNA"/>
</dbReference>